<evidence type="ECO:0000256" key="9">
    <source>
        <dbReference type="ARBA" id="ARBA00023310"/>
    </source>
</evidence>
<evidence type="ECO:0000313" key="10">
    <source>
        <dbReference type="EMBL" id="KAF2649363.1"/>
    </source>
</evidence>
<keyword evidence="4" id="KW-0138">CF(0)</keyword>
<comment type="similarity">
    <text evidence="2">Belongs to the ATPase g subunit family.</text>
</comment>
<dbReference type="EMBL" id="MU004495">
    <property type="protein sequence ID" value="KAF2649363.1"/>
    <property type="molecule type" value="Genomic_DNA"/>
</dbReference>
<evidence type="ECO:0000256" key="4">
    <source>
        <dbReference type="ARBA" id="ARBA00022547"/>
    </source>
</evidence>
<evidence type="ECO:0000256" key="2">
    <source>
        <dbReference type="ARBA" id="ARBA00005699"/>
    </source>
</evidence>
<evidence type="ECO:0000256" key="6">
    <source>
        <dbReference type="ARBA" id="ARBA00023065"/>
    </source>
</evidence>
<keyword evidence="9" id="KW-0066">ATP synthesis</keyword>
<evidence type="ECO:0000313" key="11">
    <source>
        <dbReference type="Proteomes" id="UP000799324"/>
    </source>
</evidence>
<keyword evidence="7" id="KW-0496">Mitochondrion</keyword>
<dbReference type="GO" id="GO:0031966">
    <property type="term" value="C:mitochondrial membrane"/>
    <property type="evidence" value="ECO:0007669"/>
    <property type="project" value="UniProtKB-SubCell"/>
</dbReference>
<keyword evidence="8" id="KW-0472">Membrane</keyword>
<dbReference type="GO" id="GO:0045259">
    <property type="term" value="C:proton-transporting ATP synthase complex"/>
    <property type="evidence" value="ECO:0007669"/>
    <property type="project" value="UniProtKB-KW"/>
</dbReference>
<protein>
    <recommendedName>
        <fullName evidence="12">Mitochondrial F1F0-ATP synthase g subunit</fullName>
    </recommendedName>
</protein>
<evidence type="ECO:0000256" key="5">
    <source>
        <dbReference type="ARBA" id="ARBA00022781"/>
    </source>
</evidence>
<keyword evidence="6" id="KW-0406">Ion transport</keyword>
<name>A0A6A6SS27_9PLEO</name>
<dbReference type="GO" id="GO:0015986">
    <property type="term" value="P:proton motive force-driven ATP synthesis"/>
    <property type="evidence" value="ECO:0007669"/>
    <property type="project" value="InterPro"/>
</dbReference>
<evidence type="ECO:0000256" key="7">
    <source>
        <dbReference type="ARBA" id="ARBA00023128"/>
    </source>
</evidence>
<evidence type="ECO:0000256" key="3">
    <source>
        <dbReference type="ARBA" id="ARBA00022448"/>
    </source>
</evidence>
<accession>A0A6A6SS27</accession>
<keyword evidence="3" id="KW-0813">Transport</keyword>
<dbReference type="AlphaFoldDB" id="A0A6A6SS27"/>
<dbReference type="Proteomes" id="UP000799324">
    <property type="component" value="Unassembled WGS sequence"/>
</dbReference>
<organism evidence="10 11">
    <name type="scientific">Lophiostoma macrostomum CBS 122681</name>
    <dbReference type="NCBI Taxonomy" id="1314788"/>
    <lineage>
        <taxon>Eukaryota</taxon>
        <taxon>Fungi</taxon>
        <taxon>Dikarya</taxon>
        <taxon>Ascomycota</taxon>
        <taxon>Pezizomycotina</taxon>
        <taxon>Dothideomycetes</taxon>
        <taxon>Pleosporomycetidae</taxon>
        <taxon>Pleosporales</taxon>
        <taxon>Lophiostomataceae</taxon>
        <taxon>Lophiostoma</taxon>
    </lineage>
</organism>
<dbReference type="OrthoDB" id="437at2759"/>
<evidence type="ECO:0008006" key="12">
    <source>
        <dbReference type="Google" id="ProtNLM"/>
    </source>
</evidence>
<sequence>MGKVVARERKMSPPDVSAFQGYVQPLLNGLRNPSSLLQRAPTSGAEQTNVLNQVRNMSREQWTTVGVVAAEVVGFFSIGEMIGRWKIVGYRHTGEAHH</sequence>
<keyword evidence="5" id="KW-0375">Hydrogen ion transport</keyword>
<comment type="subcellular location">
    <subcellularLocation>
        <location evidence="1">Mitochondrion membrane</location>
    </subcellularLocation>
</comment>
<dbReference type="GO" id="GO:0015078">
    <property type="term" value="F:proton transmembrane transporter activity"/>
    <property type="evidence" value="ECO:0007669"/>
    <property type="project" value="InterPro"/>
</dbReference>
<dbReference type="InterPro" id="IPR006808">
    <property type="entry name" value="ATP_synth_F0_gsu_mt"/>
</dbReference>
<evidence type="ECO:0000256" key="1">
    <source>
        <dbReference type="ARBA" id="ARBA00004325"/>
    </source>
</evidence>
<reference evidence="10" key="1">
    <citation type="journal article" date="2020" name="Stud. Mycol.">
        <title>101 Dothideomycetes genomes: a test case for predicting lifestyles and emergence of pathogens.</title>
        <authorList>
            <person name="Haridas S."/>
            <person name="Albert R."/>
            <person name="Binder M."/>
            <person name="Bloem J."/>
            <person name="Labutti K."/>
            <person name="Salamov A."/>
            <person name="Andreopoulos B."/>
            <person name="Baker S."/>
            <person name="Barry K."/>
            <person name="Bills G."/>
            <person name="Bluhm B."/>
            <person name="Cannon C."/>
            <person name="Castanera R."/>
            <person name="Culley D."/>
            <person name="Daum C."/>
            <person name="Ezra D."/>
            <person name="Gonzalez J."/>
            <person name="Henrissat B."/>
            <person name="Kuo A."/>
            <person name="Liang C."/>
            <person name="Lipzen A."/>
            <person name="Lutzoni F."/>
            <person name="Magnuson J."/>
            <person name="Mondo S."/>
            <person name="Nolan M."/>
            <person name="Ohm R."/>
            <person name="Pangilinan J."/>
            <person name="Park H.-J."/>
            <person name="Ramirez L."/>
            <person name="Alfaro M."/>
            <person name="Sun H."/>
            <person name="Tritt A."/>
            <person name="Yoshinaga Y."/>
            <person name="Zwiers L.-H."/>
            <person name="Turgeon B."/>
            <person name="Goodwin S."/>
            <person name="Spatafora J."/>
            <person name="Crous P."/>
            <person name="Grigoriev I."/>
        </authorList>
    </citation>
    <scope>NUCLEOTIDE SEQUENCE</scope>
    <source>
        <strain evidence="10">CBS 122681</strain>
    </source>
</reference>
<dbReference type="Pfam" id="PF04718">
    <property type="entry name" value="ATP-synt_G"/>
    <property type="match status" value="1"/>
</dbReference>
<evidence type="ECO:0000256" key="8">
    <source>
        <dbReference type="ARBA" id="ARBA00023136"/>
    </source>
</evidence>
<keyword evidence="11" id="KW-1185">Reference proteome</keyword>
<gene>
    <name evidence="10" type="ORF">K491DRAFT_698150</name>
</gene>
<proteinExistence type="inferred from homology"/>